<dbReference type="PANTHER" id="PTHR24173:SF74">
    <property type="entry name" value="ANKYRIN REPEAT DOMAIN-CONTAINING PROTEIN 16"/>
    <property type="match status" value="1"/>
</dbReference>
<keyword evidence="2 3" id="KW-0040">ANK repeat</keyword>
<dbReference type="SUPFAM" id="SSF48403">
    <property type="entry name" value="Ankyrin repeat"/>
    <property type="match status" value="1"/>
</dbReference>
<name>A0A2P6TU68_CHLSO</name>
<dbReference type="PROSITE" id="PS50088">
    <property type="entry name" value="ANK_REPEAT"/>
    <property type="match status" value="2"/>
</dbReference>
<dbReference type="EMBL" id="LHPG02000006">
    <property type="protein sequence ID" value="PRW57617.1"/>
    <property type="molecule type" value="Genomic_DNA"/>
</dbReference>
<sequence>MGPLHVAAASGDAELIERLLAALQRAGRERQPKAARRSFAKTVNQKNMHGQTPLMLACKAGAPACVRMLLGAGADATLFDGLQQRNALHYAALYGCAEAVDALLGDDSLVTTAAGQPQQLLRDALLADSQGHHRYIDSRASHGTAPLHLAAHQGHLAAVQRLIHFGASLTVRCNVAASLGHTDPWTPSSTPLHFAAARGRAAVVLAILQAAAQRQRQGLSLPIDPRLLSDFRVGAGSTAACKPSS</sequence>
<dbReference type="Proteomes" id="UP000239899">
    <property type="component" value="Unassembled WGS sequence"/>
</dbReference>
<dbReference type="Pfam" id="PF12796">
    <property type="entry name" value="Ank_2"/>
    <property type="match status" value="2"/>
</dbReference>
<dbReference type="GO" id="GO:0016874">
    <property type="term" value="F:ligase activity"/>
    <property type="evidence" value="ECO:0007669"/>
    <property type="project" value="UniProtKB-KW"/>
</dbReference>
<dbReference type="Gene3D" id="1.25.40.20">
    <property type="entry name" value="Ankyrin repeat-containing domain"/>
    <property type="match status" value="2"/>
</dbReference>
<feature type="repeat" description="ANK" evidence="3">
    <location>
        <begin position="49"/>
        <end position="81"/>
    </location>
</feature>
<dbReference type="SMART" id="SM00248">
    <property type="entry name" value="ANK"/>
    <property type="match status" value="4"/>
</dbReference>
<proteinExistence type="predicted"/>
<evidence type="ECO:0000256" key="1">
    <source>
        <dbReference type="ARBA" id="ARBA00022737"/>
    </source>
</evidence>
<comment type="caution">
    <text evidence="4">The sequence shown here is derived from an EMBL/GenBank/DDBJ whole genome shotgun (WGS) entry which is preliminary data.</text>
</comment>
<gene>
    <name evidence="4" type="ORF">C2E21_3695</name>
</gene>
<accession>A0A2P6TU68</accession>
<keyword evidence="5" id="KW-1185">Reference proteome</keyword>
<organism evidence="4 5">
    <name type="scientific">Chlorella sorokiniana</name>
    <name type="common">Freshwater green alga</name>
    <dbReference type="NCBI Taxonomy" id="3076"/>
    <lineage>
        <taxon>Eukaryota</taxon>
        <taxon>Viridiplantae</taxon>
        <taxon>Chlorophyta</taxon>
        <taxon>core chlorophytes</taxon>
        <taxon>Trebouxiophyceae</taxon>
        <taxon>Chlorellales</taxon>
        <taxon>Chlorellaceae</taxon>
        <taxon>Chlorella clade</taxon>
        <taxon>Chlorella</taxon>
    </lineage>
</organism>
<evidence type="ECO:0000313" key="4">
    <source>
        <dbReference type="EMBL" id="PRW57617.1"/>
    </source>
</evidence>
<evidence type="ECO:0000256" key="3">
    <source>
        <dbReference type="PROSITE-ProRule" id="PRU00023"/>
    </source>
</evidence>
<protein>
    <submittedName>
        <fullName evidence="4">E3 ubiquitin-ligase XBAT31</fullName>
    </submittedName>
</protein>
<dbReference type="InterPro" id="IPR036770">
    <property type="entry name" value="Ankyrin_rpt-contain_sf"/>
</dbReference>
<dbReference type="PANTHER" id="PTHR24173">
    <property type="entry name" value="ANKYRIN REPEAT CONTAINING"/>
    <property type="match status" value="1"/>
</dbReference>
<dbReference type="InterPro" id="IPR002110">
    <property type="entry name" value="Ankyrin_rpt"/>
</dbReference>
<evidence type="ECO:0000313" key="5">
    <source>
        <dbReference type="Proteomes" id="UP000239899"/>
    </source>
</evidence>
<dbReference type="STRING" id="3076.A0A2P6TU68"/>
<keyword evidence="1" id="KW-0677">Repeat</keyword>
<evidence type="ECO:0000256" key="2">
    <source>
        <dbReference type="ARBA" id="ARBA00023043"/>
    </source>
</evidence>
<feature type="repeat" description="ANK" evidence="3">
    <location>
        <begin position="142"/>
        <end position="174"/>
    </location>
</feature>
<reference evidence="4 5" key="1">
    <citation type="journal article" date="2018" name="Plant J.">
        <title>Genome sequences of Chlorella sorokiniana UTEX 1602 and Micractinium conductrix SAG 241.80: implications to maltose excretion by a green alga.</title>
        <authorList>
            <person name="Arriola M.B."/>
            <person name="Velmurugan N."/>
            <person name="Zhang Y."/>
            <person name="Plunkett M.H."/>
            <person name="Hondzo H."/>
            <person name="Barney B.M."/>
        </authorList>
    </citation>
    <scope>NUCLEOTIDE SEQUENCE [LARGE SCALE GENOMIC DNA]</scope>
    <source>
        <strain evidence="5">UTEX 1602</strain>
    </source>
</reference>
<dbReference type="PROSITE" id="PS50297">
    <property type="entry name" value="ANK_REP_REGION"/>
    <property type="match status" value="2"/>
</dbReference>
<dbReference type="AlphaFoldDB" id="A0A2P6TU68"/>
<dbReference type="OrthoDB" id="194358at2759"/>